<evidence type="ECO:0000313" key="1">
    <source>
        <dbReference type="EMBL" id="CCD10468.1"/>
    </source>
</evidence>
<reference evidence="1" key="1">
    <citation type="journal article" date="2012" name="Antimicrob. Agents Chemother.">
        <title>Integrating conjugative elements as vectors of antibiotic, mercury, and quaternary ammonium compound resistance in marine aquaculture environments.</title>
        <authorList>
            <person name="Rodriguez-Blanco A."/>
            <person name="Lemos M.L."/>
            <person name="Osorio C.R."/>
        </authorList>
    </citation>
    <scope>NUCLEOTIDE SEQUENCE</scope>
    <source>
        <strain evidence="1">HI5</strain>
    </source>
</reference>
<organism evidence="1">
    <name type="scientific">Vibrio alginolyticus</name>
    <dbReference type="NCBI Taxonomy" id="663"/>
    <lineage>
        <taxon>Bacteria</taxon>
        <taxon>Pseudomonadati</taxon>
        <taxon>Pseudomonadota</taxon>
        <taxon>Gammaproteobacteria</taxon>
        <taxon>Vibrionales</taxon>
        <taxon>Vibrionaceae</taxon>
        <taxon>Vibrio</taxon>
    </lineage>
</organism>
<sequence>CENYLQLFWRLRCLHWFKLNLCLKCRPVGKIDGLVSLPVTG</sequence>
<gene>
    <name evidence="1" type="primary">dsbC</name>
</gene>
<dbReference type="EMBL" id="HE577623">
    <property type="protein sequence ID" value="CCD10468.1"/>
    <property type="molecule type" value="Genomic_DNA"/>
</dbReference>
<protein>
    <submittedName>
        <fullName evidence="1">Putative DsbC transfer protein</fullName>
    </submittedName>
</protein>
<name>G8ZD14_VIBAL</name>
<dbReference type="AlphaFoldDB" id="G8ZD14"/>
<feature type="non-terminal residue" evidence="1">
    <location>
        <position position="41"/>
    </location>
</feature>
<feature type="non-terminal residue" evidence="1">
    <location>
        <position position="1"/>
    </location>
</feature>
<accession>G8ZD14</accession>
<proteinExistence type="predicted"/>